<dbReference type="OrthoDB" id="2870318at2"/>
<dbReference type="RefSeq" id="WP_110516948.1">
    <property type="nucleotide sequence ID" value="NZ_PDOF01000001.1"/>
</dbReference>
<proteinExistence type="predicted"/>
<evidence type="ECO:0000313" key="1">
    <source>
        <dbReference type="EMBL" id="PYZ97655.1"/>
    </source>
</evidence>
<keyword evidence="2" id="KW-1185">Reference proteome</keyword>
<name>A0A2W0HJH4_9BACI</name>
<comment type="caution">
    <text evidence="1">The sequence shown here is derived from an EMBL/GenBank/DDBJ whole genome shotgun (WGS) entry which is preliminary data.</text>
</comment>
<gene>
    <name evidence="1" type="ORF">CR205_03415</name>
</gene>
<sequence length="179" mass="19584">MKKKLKFMFAISAALNVLLVAAVVIGIITIQQSQHTLAFSAVEQPLTELEGVIAHQIDQDWSKPNVVTAKITEVTNGLATAGRAAHPAAFVTGMDTVELDLLQTQLARFPSNTVYDLPEITDQQIEGYAEGFRLWHPAGCREGSIPTELASSRAGSFYRKQLDHNRTAQDCSPVFLLFS</sequence>
<reference evidence="1 2" key="1">
    <citation type="submission" date="2017-10" db="EMBL/GenBank/DDBJ databases">
        <title>Bacillus sp. nov., a halophilic bacterium isolated from a Yangshapao Lake.</title>
        <authorList>
            <person name="Wang H."/>
        </authorList>
    </citation>
    <scope>NUCLEOTIDE SEQUENCE [LARGE SCALE GENOMIC DNA]</scope>
    <source>
        <strain evidence="1 2">YSP-3</strain>
    </source>
</reference>
<dbReference type="Proteomes" id="UP000248066">
    <property type="component" value="Unassembled WGS sequence"/>
</dbReference>
<dbReference type="AlphaFoldDB" id="A0A2W0HJH4"/>
<organism evidence="1 2">
    <name type="scientific">Alteribacter lacisalsi</name>
    <dbReference type="NCBI Taxonomy" id="2045244"/>
    <lineage>
        <taxon>Bacteria</taxon>
        <taxon>Bacillati</taxon>
        <taxon>Bacillota</taxon>
        <taxon>Bacilli</taxon>
        <taxon>Bacillales</taxon>
        <taxon>Bacillaceae</taxon>
        <taxon>Alteribacter</taxon>
    </lineage>
</organism>
<evidence type="ECO:0000313" key="2">
    <source>
        <dbReference type="Proteomes" id="UP000248066"/>
    </source>
</evidence>
<protein>
    <submittedName>
        <fullName evidence="1">Uncharacterized protein</fullName>
    </submittedName>
</protein>
<dbReference type="EMBL" id="PDOF01000001">
    <property type="protein sequence ID" value="PYZ97655.1"/>
    <property type="molecule type" value="Genomic_DNA"/>
</dbReference>
<accession>A0A2W0HJH4</accession>